<evidence type="ECO:0000313" key="2">
    <source>
        <dbReference type="Proteomes" id="UP000229370"/>
    </source>
</evidence>
<dbReference type="PANTHER" id="PTHR43861:SF6">
    <property type="entry name" value="METHYLTRANSFERASE TYPE 11"/>
    <property type="match status" value="1"/>
</dbReference>
<proteinExistence type="predicted"/>
<protein>
    <recommendedName>
        <fullName evidence="3">Class I SAM-dependent methyltransferase</fullName>
    </recommendedName>
</protein>
<dbReference type="Gene3D" id="3.40.50.150">
    <property type="entry name" value="Vaccinia Virus protein VP39"/>
    <property type="match status" value="1"/>
</dbReference>
<dbReference type="Pfam" id="PF13489">
    <property type="entry name" value="Methyltransf_23"/>
    <property type="match status" value="1"/>
</dbReference>
<organism evidence="1 2">
    <name type="scientific">Candidatus Roizmanbacteria bacterium CG_4_8_14_3_um_filter_36_10</name>
    <dbReference type="NCBI Taxonomy" id="1974834"/>
    <lineage>
        <taxon>Bacteria</taxon>
        <taxon>Candidatus Roizmaniibacteriota</taxon>
    </lineage>
</organism>
<name>A0A2M8GMN2_9BACT</name>
<dbReference type="CDD" id="cd02440">
    <property type="entry name" value="AdoMet_MTases"/>
    <property type="match status" value="1"/>
</dbReference>
<dbReference type="AlphaFoldDB" id="A0A2M8GMN2"/>
<evidence type="ECO:0000313" key="1">
    <source>
        <dbReference type="EMBL" id="PJC81788.1"/>
    </source>
</evidence>
<dbReference type="PANTHER" id="PTHR43861">
    <property type="entry name" value="TRANS-ACONITATE 2-METHYLTRANSFERASE-RELATED"/>
    <property type="match status" value="1"/>
</dbReference>
<dbReference type="SUPFAM" id="SSF53335">
    <property type="entry name" value="S-adenosyl-L-methionine-dependent methyltransferases"/>
    <property type="match status" value="1"/>
</dbReference>
<gene>
    <name evidence="1" type="ORF">CO007_02850</name>
</gene>
<reference evidence="2" key="1">
    <citation type="submission" date="2017-09" db="EMBL/GenBank/DDBJ databases">
        <title>Depth-based differentiation of microbial function through sediment-hosted aquifers and enrichment of novel symbionts in the deep terrestrial subsurface.</title>
        <authorList>
            <person name="Probst A.J."/>
            <person name="Ladd B."/>
            <person name="Jarett J.K."/>
            <person name="Geller-Mcgrath D.E."/>
            <person name="Sieber C.M.K."/>
            <person name="Emerson J.B."/>
            <person name="Anantharaman K."/>
            <person name="Thomas B.C."/>
            <person name="Malmstrom R."/>
            <person name="Stieglmeier M."/>
            <person name="Klingl A."/>
            <person name="Woyke T."/>
            <person name="Ryan C.M."/>
            <person name="Banfield J.F."/>
        </authorList>
    </citation>
    <scope>NUCLEOTIDE SEQUENCE [LARGE SCALE GENOMIC DNA]</scope>
</reference>
<evidence type="ECO:0008006" key="3">
    <source>
        <dbReference type="Google" id="ProtNLM"/>
    </source>
</evidence>
<dbReference type="Proteomes" id="UP000229370">
    <property type="component" value="Unassembled WGS sequence"/>
</dbReference>
<dbReference type="EMBL" id="PFQK01000050">
    <property type="protein sequence ID" value="PJC81788.1"/>
    <property type="molecule type" value="Genomic_DNA"/>
</dbReference>
<accession>A0A2M8GMN2</accession>
<comment type="caution">
    <text evidence="1">The sequence shown here is derived from an EMBL/GenBank/DDBJ whole genome shotgun (WGS) entry which is preliminary data.</text>
</comment>
<dbReference type="InterPro" id="IPR029063">
    <property type="entry name" value="SAM-dependent_MTases_sf"/>
</dbReference>
<sequence>MSVIKSDCLCQKNSLFQPKIVYENETVFRNFNSVTIGRCINCGLLKTVLQPKNKFNPQTTHADFYEEKHFLFVSLLQPIVDQIKKYKKTGLVLDVGCSSGILLELLKKEGFDIYGIEPNKKAFLISQKKFGGKIFNGYLSEYIKKKPRGFDVIIYNHVLEHIDKVVEEINLIKKVLKPGGLLVIGVPNINNIIFFLRQKYWEYLVALEHIWHFSKKYLVNFLNKKGFNVSEVSFSNDRRPDYPILKRGYFYFLSIINKLFNTGELMLIVAQLKYDKHD</sequence>